<accession>A0A2Z4UC38</accession>
<dbReference type="EMBL" id="CP030280">
    <property type="protein sequence ID" value="AWY98633.1"/>
    <property type="molecule type" value="Genomic_DNA"/>
</dbReference>
<sequence>MCSFEERKGYDRKSIRLAEQAVGLMDFYFTGKCLIKKIKKSHAPKGVVSSSNRCKEKIREEEQPWTYW</sequence>
<organism evidence="1 2">
    <name type="scientific">Blautia argi</name>
    <dbReference type="NCBI Taxonomy" id="1912897"/>
    <lineage>
        <taxon>Bacteria</taxon>
        <taxon>Bacillati</taxon>
        <taxon>Bacillota</taxon>
        <taxon>Clostridia</taxon>
        <taxon>Lachnospirales</taxon>
        <taxon>Lachnospiraceae</taxon>
        <taxon>Blautia</taxon>
    </lineage>
</organism>
<protein>
    <submittedName>
        <fullName evidence="1">Uncharacterized protein</fullName>
    </submittedName>
</protein>
<keyword evidence="2" id="KW-1185">Reference proteome</keyword>
<proteinExistence type="predicted"/>
<dbReference type="KEGG" id="blau:DQQ01_11240"/>
<evidence type="ECO:0000313" key="1">
    <source>
        <dbReference type="EMBL" id="AWY98633.1"/>
    </source>
</evidence>
<dbReference type="AlphaFoldDB" id="A0A2Z4UC38"/>
<name>A0A2Z4UC38_9FIRM</name>
<evidence type="ECO:0000313" key="2">
    <source>
        <dbReference type="Proteomes" id="UP000250003"/>
    </source>
</evidence>
<gene>
    <name evidence="1" type="ORF">DQQ01_11240</name>
</gene>
<reference evidence="2" key="1">
    <citation type="submission" date="2018-06" db="EMBL/GenBank/DDBJ databases">
        <title>Description of Blautia argi sp. nov., a new anaerobic isolated from dog feces.</title>
        <authorList>
            <person name="Chang Y.-H."/>
            <person name="Paek J."/>
            <person name="Shin Y."/>
        </authorList>
    </citation>
    <scope>NUCLEOTIDE SEQUENCE [LARGE SCALE GENOMIC DNA]</scope>
    <source>
        <strain evidence="2">KCTC 15426</strain>
    </source>
</reference>
<dbReference type="Proteomes" id="UP000250003">
    <property type="component" value="Chromosome"/>
</dbReference>